<evidence type="ECO:0000313" key="11">
    <source>
        <dbReference type="EMBL" id="QGW26818.1"/>
    </source>
</evidence>
<dbReference type="Gene3D" id="3.20.20.70">
    <property type="entry name" value="Aldolase class I"/>
    <property type="match status" value="1"/>
</dbReference>
<dbReference type="InterPro" id="IPR044643">
    <property type="entry name" value="TrpF_fam"/>
</dbReference>
<keyword evidence="7 9" id="KW-0057">Aromatic amino acid biosynthesis</keyword>
<evidence type="ECO:0000256" key="1">
    <source>
        <dbReference type="ARBA" id="ARBA00001164"/>
    </source>
</evidence>
<organism evidence="11 12">
    <name type="scientific">Phnomibacter ginsenosidimutans</name>
    <dbReference type="NCBI Taxonomy" id="2676868"/>
    <lineage>
        <taxon>Bacteria</taxon>
        <taxon>Pseudomonadati</taxon>
        <taxon>Bacteroidota</taxon>
        <taxon>Chitinophagia</taxon>
        <taxon>Chitinophagales</taxon>
        <taxon>Chitinophagaceae</taxon>
        <taxon>Phnomibacter</taxon>
    </lineage>
</organism>
<evidence type="ECO:0000313" key="12">
    <source>
        <dbReference type="Proteomes" id="UP000426027"/>
    </source>
</evidence>
<keyword evidence="8 9" id="KW-0413">Isomerase</keyword>
<dbReference type="SUPFAM" id="SSF51366">
    <property type="entry name" value="Ribulose-phoshate binding barrel"/>
    <property type="match status" value="1"/>
</dbReference>
<dbReference type="InterPro" id="IPR013785">
    <property type="entry name" value="Aldolase_TIM"/>
</dbReference>
<dbReference type="HAMAP" id="MF_00135">
    <property type="entry name" value="PRAI"/>
    <property type="match status" value="1"/>
</dbReference>
<dbReference type="GO" id="GO:0004640">
    <property type="term" value="F:phosphoribosylanthranilate isomerase activity"/>
    <property type="evidence" value="ECO:0007669"/>
    <property type="project" value="UniProtKB-UniRule"/>
</dbReference>
<dbReference type="Pfam" id="PF00697">
    <property type="entry name" value="PRAI"/>
    <property type="match status" value="1"/>
</dbReference>
<comment type="catalytic activity">
    <reaction evidence="1 9">
        <text>N-(5-phospho-beta-D-ribosyl)anthranilate = 1-(2-carboxyphenylamino)-1-deoxy-D-ribulose 5-phosphate</text>
        <dbReference type="Rhea" id="RHEA:21540"/>
        <dbReference type="ChEBI" id="CHEBI:18277"/>
        <dbReference type="ChEBI" id="CHEBI:58613"/>
        <dbReference type="EC" id="5.3.1.24"/>
    </reaction>
</comment>
<comment type="pathway">
    <text evidence="2 9">Amino-acid biosynthesis; L-tryptophan biosynthesis; L-tryptophan from chorismate: step 3/5.</text>
</comment>
<evidence type="ECO:0000256" key="5">
    <source>
        <dbReference type="ARBA" id="ARBA00022605"/>
    </source>
</evidence>
<accession>A0A6I6GGM8</accession>
<evidence type="ECO:0000256" key="6">
    <source>
        <dbReference type="ARBA" id="ARBA00022822"/>
    </source>
</evidence>
<gene>
    <name evidence="9" type="primary">trpF</name>
    <name evidence="11" type="ORF">GLV81_00700</name>
</gene>
<feature type="domain" description="N-(5'phosphoribosyl) anthranilate isomerase (PRAI)" evidence="10">
    <location>
        <begin position="4"/>
        <end position="212"/>
    </location>
</feature>
<dbReference type="UniPathway" id="UPA00035">
    <property type="reaction ID" value="UER00042"/>
</dbReference>
<evidence type="ECO:0000256" key="3">
    <source>
        <dbReference type="ARBA" id="ARBA00012572"/>
    </source>
</evidence>
<dbReference type="AlphaFoldDB" id="A0A6I6GGM8"/>
<dbReference type="GO" id="GO:0000162">
    <property type="term" value="P:L-tryptophan biosynthetic process"/>
    <property type="evidence" value="ECO:0007669"/>
    <property type="project" value="UniProtKB-UniRule"/>
</dbReference>
<dbReference type="CDD" id="cd00405">
    <property type="entry name" value="PRAI"/>
    <property type="match status" value="1"/>
</dbReference>
<evidence type="ECO:0000256" key="4">
    <source>
        <dbReference type="ARBA" id="ARBA00022272"/>
    </source>
</evidence>
<protein>
    <recommendedName>
        <fullName evidence="4 9">N-(5'-phosphoribosyl)anthranilate isomerase</fullName>
        <shortName evidence="9">PRAI</shortName>
        <ecNumber evidence="3 9">5.3.1.24</ecNumber>
    </recommendedName>
</protein>
<proteinExistence type="inferred from homology"/>
<dbReference type="InterPro" id="IPR001240">
    <property type="entry name" value="PRAI_dom"/>
</dbReference>
<keyword evidence="6 9" id="KW-0822">Tryptophan biosynthesis</keyword>
<comment type="similarity">
    <text evidence="9">Belongs to the TrpF family.</text>
</comment>
<dbReference type="PANTHER" id="PTHR42894">
    <property type="entry name" value="N-(5'-PHOSPHORIBOSYL)ANTHRANILATE ISOMERASE"/>
    <property type="match status" value="1"/>
</dbReference>
<dbReference type="EMBL" id="CP046566">
    <property type="protein sequence ID" value="QGW26818.1"/>
    <property type="molecule type" value="Genomic_DNA"/>
</dbReference>
<dbReference type="Proteomes" id="UP000426027">
    <property type="component" value="Chromosome"/>
</dbReference>
<keyword evidence="5 9" id="KW-0028">Amino-acid biosynthesis</keyword>
<keyword evidence="12" id="KW-1185">Reference proteome</keyword>
<dbReference type="KEGG" id="fls:GLV81_00700"/>
<sequence>MRLKVCGMTEPAQMDALEKMDVTFGGLIFYPKSPRYALRHMTTLQIKNFKTINKVGVFVNASIDEIKHMVDECRLQLVQLHGDETPKFCEKIADYISVVKAFRIAENDDVSYKIRDYMDMCDMFLFDTQPLTQGADNTYGGTGKKFNWDLLKNVDVGKPYFLSGGIGPDDVADVHAFMQEPAAKALFALDVNSKFETSPGVKDMHKVSQFYNDIKAF</sequence>
<name>A0A6I6GGM8_9BACT</name>
<dbReference type="EC" id="5.3.1.24" evidence="3 9"/>
<reference evidence="11 12" key="1">
    <citation type="submission" date="2019-11" db="EMBL/GenBank/DDBJ databases">
        <authorList>
            <person name="Im W.T."/>
        </authorList>
    </citation>
    <scope>NUCLEOTIDE SEQUENCE [LARGE SCALE GENOMIC DNA]</scope>
    <source>
        <strain evidence="11 12">SB-02</strain>
    </source>
</reference>
<evidence type="ECO:0000256" key="7">
    <source>
        <dbReference type="ARBA" id="ARBA00023141"/>
    </source>
</evidence>
<evidence type="ECO:0000256" key="8">
    <source>
        <dbReference type="ARBA" id="ARBA00023235"/>
    </source>
</evidence>
<evidence type="ECO:0000259" key="10">
    <source>
        <dbReference type="Pfam" id="PF00697"/>
    </source>
</evidence>
<dbReference type="PANTHER" id="PTHR42894:SF1">
    <property type="entry name" value="N-(5'-PHOSPHORIBOSYL)ANTHRANILATE ISOMERASE"/>
    <property type="match status" value="1"/>
</dbReference>
<dbReference type="RefSeq" id="WP_157475947.1">
    <property type="nucleotide sequence ID" value="NZ_CP046566.1"/>
</dbReference>
<dbReference type="InterPro" id="IPR011060">
    <property type="entry name" value="RibuloseP-bd_barrel"/>
</dbReference>
<evidence type="ECO:0000256" key="2">
    <source>
        <dbReference type="ARBA" id="ARBA00004664"/>
    </source>
</evidence>
<evidence type="ECO:0000256" key="9">
    <source>
        <dbReference type="HAMAP-Rule" id="MF_00135"/>
    </source>
</evidence>